<dbReference type="HOGENOM" id="CLU_3260683_0_0_1"/>
<gene>
    <name evidence="1" type="ORF">LEMA_uP073900.1</name>
</gene>
<dbReference type="EMBL" id="FP929137">
    <property type="protein sequence ID" value="CBX99801.1"/>
    <property type="molecule type" value="Genomic_DNA"/>
</dbReference>
<dbReference type="InParanoid" id="E5A856"/>
<evidence type="ECO:0000313" key="2">
    <source>
        <dbReference type="Proteomes" id="UP000002668"/>
    </source>
</evidence>
<proteinExistence type="predicted"/>
<name>E5A856_LEPMJ</name>
<dbReference type="VEuPathDB" id="FungiDB:LEMA_uP073900.1"/>
<sequence>MRDAVLTARSSKSISICLYYAAFYEVLVGGDIRAACPERSFF</sequence>
<protein>
    <submittedName>
        <fullName evidence="1">Predicted protein</fullName>
    </submittedName>
</protein>
<keyword evidence="2" id="KW-1185">Reference proteome</keyword>
<reference evidence="2" key="1">
    <citation type="journal article" date="2011" name="Nat. Commun.">
        <title>Effector diversification within compartments of the Leptosphaeria maculans genome affected by Repeat-Induced Point mutations.</title>
        <authorList>
            <person name="Rouxel T."/>
            <person name="Grandaubert J."/>
            <person name="Hane J.K."/>
            <person name="Hoede C."/>
            <person name="van de Wouw A.P."/>
            <person name="Couloux A."/>
            <person name="Dominguez V."/>
            <person name="Anthouard V."/>
            <person name="Bally P."/>
            <person name="Bourras S."/>
            <person name="Cozijnsen A.J."/>
            <person name="Ciuffetti L.M."/>
            <person name="Degrave A."/>
            <person name="Dilmaghani A."/>
            <person name="Duret L."/>
            <person name="Fudal I."/>
            <person name="Goodwin S.B."/>
            <person name="Gout L."/>
            <person name="Glaser N."/>
            <person name="Linglin J."/>
            <person name="Kema G.H.J."/>
            <person name="Lapalu N."/>
            <person name="Lawrence C.B."/>
            <person name="May K."/>
            <person name="Meyer M."/>
            <person name="Ollivier B."/>
            <person name="Poulain J."/>
            <person name="Schoch C.L."/>
            <person name="Simon A."/>
            <person name="Spatafora J.W."/>
            <person name="Stachowiak A."/>
            <person name="Turgeon B.G."/>
            <person name="Tyler B.M."/>
            <person name="Vincent D."/>
            <person name="Weissenbach J."/>
            <person name="Amselem J."/>
            <person name="Quesneville H."/>
            <person name="Oliver R.P."/>
            <person name="Wincker P."/>
            <person name="Balesdent M.-H."/>
            <person name="Howlett B.J."/>
        </authorList>
    </citation>
    <scope>NUCLEOTIDE SEQUENCE [LARGE SCALE GENOMIC DNA]</scope>
    <source>
        <strain evidence="2">JN3 / isolate v23.1.3 / race Av1-4-5-6-7-8</strain>
    </source>
</reference>
<dbReference type="Proteomes" id="UP000002668">
    <property type="component" value="Genome"/>
</dbReference>
<organism evidence="2">
    <name type="scientific">Leptosphaeria maculans (strain JN3 / isolate v23.1.3 / race Av1-4-5-6-7-8)</name>
    <name type="common">Blackleg fungus</name>
    <name type="synonym">Phoma lingam</name>
    <dbReference type="NCBI Taxonomy" id="985895"/>
    <lineage>
        <taxon>Eukaryota</taxon>
        <taxon>Fungi</taxon>
        <taxon>Dikarya</taxon>
        <taxon>Ascomycota</taxon>
        <taxon>Pezizomycotina</taxon>
        <taxon>Dothideomycetes</taxon>
        <taxon>Pleosporomycetidae</taxon>
        <taxon>Pleosporales</taxon>
        <taxon>Pleosporineae</taxon>
        <taxon>Leptosphaeriaceae</taxon>
        <taxon>Plenodomus</taxon>
        <taxon>Plenodomus lingam/Leptosphaeria maculans species complex</taxon>
    </lineage>
</organism>
<dbReference type="AlphaFoldDB" id="E5A856"/>
<accession>E5A856</accession>
<evidence type="ECO:0000313" key="1">
    <source>
        <dbReference type="EMBL" id="CBX99801.1"/>
    </source>
</evidence>